<dbReference type="InterPro" id="IPR042245">
    <property type="entry name" value="Tgt2/MlaC_sf"/>
</dbReference>
<dbReference type="KEGG" id="mme:Marme_1783"/>
<keyword evidence="3" id="KW-1185">Reference proteome</keyword>
<proteinExistence type="predicted"/>
<gene>
    <name evidence="2" type="ordered locus">Marme_1783</name>
</gene>
<sequence length="204" mass="22733" precursor="true">MSHMIRFFALFAVFFVQSVSAAPDEGARDAVLAVVDQFKTKIVDQKKVLSKDPQRLYETVSGVLDPVIDFNDFAKKVMGKYYRRSSADQRSRFSSVTKATLINTYGTTLLDFDPSAIEVKPLASNQRGKETKVDVGFKTDDGTAIDIAFYMAQSKSGNWQLSNIIINGINFGLTFRKQFGVMMQKNKNNLDDAISAWESSLAAK</sequence>
<dbReference type="Proteomes" id="UP000001062">
    <property type="component" value="Chromosome"/>
</dbReference>
<organism evidence="2 3">
    <name type="scientific">Marinomonas mediterranea (strain ATCC 700492 / JCM 21426 / NBRC 103028 / MMB-1)</name>
    <dbReference type="NCBI Taxonomy" id="717774"/>
    <lineage>
        <taxon>Bacteria</taxon>
        <taxon>Pseudomonadati</taxon>
        <taxon>Pseudomonadota</taxon>
        <taxon>Gammaproteobacteria</taxon>
        <taxon>Oceanospirillales</taxon>
        <taxon>Oceanospirillaceae</taxon>
        <taxon>Marinomonas</taxon>
    </lineage>
</organism>
<accession>F2K1A8</accession>
<evidence type="ECO:0000313" key="3">
    <source>
        <dbReference type="Proteomes" id="UP000001062"/>
    </source>
</evidence>
<dbReference type="PATRIC" id="fig|717774.3.peg.1840"/>
<evidence type="ECO:0000256" key="1">
    <source>
        <dbReference type="SAM" id="SignalP"/>
    </source>
</evidence>
<dbReference type="RefSeq" id="WP_013660944.1">
    <property type="nucleotide sequence ID" value="NC_015276.1"/>
</dbReference>
<feature type="chain" id="PRO_5003284573" evidence="1">
    <location>
        <begin position="22"/>
        <end position="204"/>
    </location>
</feature>
<dbReference type="eggNOG" id="COG2854">
    <property type="taxonomic scope" value="Bacteria"/>
</dbReference>
<dbReference type="Pfam" id="PF05494">
    <property type="entry name" value="MlaC"/>
    <property type="match status" value="1"/>
</dbReference>
<dbReference type="EMBL" id="CP002583">
    <property type="protein sequence ID" value="ADZ91039.1"/>
    <property type="molecule type" value="Genomic_DNA"/>
</dbReference>
<dbReference type="HOGENOM" id="CLU_094502_0_0_6"/>
<protein>
    <submittedName>
        <fullName evidence="2">Toluene tolerance family protein</fullName>
    </submittedName>
</protein>
<dbReference type="PIRSF" id="PIRSF004649">
    <property type="entry name" value="MlaC"/>
    <property type="match status" value="1"/>
</dbReference>
<dbReference type="Gene3D" id="3.10.450.710">
    <property type="entry name" value="Tgt2/MlaC"/>
    <property type="match status" value="1"/>
</dbReference>
<keyword evidence="1" id="KW-0732">Signal</keyword>
<dbReference type="PANTHER" id="PTHR36573">
    <property type="entry name" value="INTERMEMBRANE PHOSPHOLIPID TRANSPORT SYSTEM BINDING PROTEIN MLAC"/>
    <property type="match status" value="1"/>
</dbReference>
<dbReference type="OrthoDB" id="9787053at2"/>
<dbReference type="InterPro" id="IPR008869">
    <property type="entry name" value="MlaC/ttg2D"/>
</dbReference>
<dbReference type="PANTHER" id="PTHR36573:SF1">
    <property type="entry name" value="INTERMEMBRANE PHOSPHOLIPID TRANSPORT SYSTEM BINDING PROTEIN MLAC"/>
    <property type="match status" value="1"/>
</dbReference>
<reference evidence="2 3" key="1">
    <citation type="journal article" date="2012" name="Stand. Genomic Sci.">
        <title>Complete genome sequence of the melanogenic marine bacterium Marinomonas mediterranea type strain (MMB-1(T)).</title>
        <authorList>
            <person name="Lucas-Elio P."/>
            <person name="Goodwin L."/>
            <person name="Woyke T."/>
            <person name="Pitluck S."/>
            <person name="Nolan M."/>
            <person name="Kyrpides N.C."/>
            <person name="Detter J.C."/>
            <person name="Copeland A."/>
            <person name="Teshima H."/>
            <person name="Bruce D."/>
            <person name="Detter C."/>
            <person name="Tapia R."/>
            <person name="Han S."/>
            <person name="Land M.L."/>
            <person name="Ivanova N."/>
            <person name="Mikhailova N."/>
            <person name="Johnston A.W."/>
            <person name="Sanchez-Amat A."/>
        </authorList>
    </citation>
    <scope>NUCLEOTIDE SEQUENCE [LARGE SCALE GENOMIC DNA]</scope>
    <source>
        <strain evidence="3">ATCC 700492 / JCM 21426 / NBRC 103028 / MMB-1</strain>
    </source>
</reference>
<evidence type="ECO:0000313" key="2">
    <source>
        <dbReference type="EMBL" id="ADZ91039.1"/>
    </source>
</evidence>
<feature type="signal peptide" evidence="1">
    <location>
        <begin position="1"/>
        <end position="21"/>
    </location>
</feature>
<name>F2K1A8_MARM1</name>
<dbReference type="STRING" id="717774.Marme_1783"/>
<dbReference type="AlphaFoldDB" id="F2K1A8"/>